<accession>A0ABV2JLZ7</accession>
<organism evidence="1 2">
    <name type="scientific">Streptococcus gallinaceus</name>
    <dbReference type="NCBI Taxonomy" id="165758"/>
    <lineage>
        <taxon>Bacteria</taxon>
        <taxon>Bacillati</taxon>
        <taxon>Bacillota</taxon>
        <taxon>Bacilli</taxon>
        <taxon>Lactobacillales</taxon>
        <taxon>Streptococcaceae</taxon>
        <taxon>Streptococcus</taxon>
    </lineage>
</organism>
<dbReference type="Pfam" id="PF15513">
    <property type="entry name" value="DUF4651"/>
    <property type="match status" value="1"/>
</dbReference>
<proteinExistence type="predicted"/>
<dbReference type="InterPro" id="IPR028105">
    <property type="entry name" value="DUF4651"/>
</dbReference>
<evidence type="ECO:0000313" key="1">
    <source>
        <dbReference type="EMBL" id="MET3644926.1"/>
    </source>
</evidence>
<gene>
    <name evidence="1" type="ORF">ABID27_001557</name>
</gene>
<protein>
    <recommendedName>
        <fullName evidence="3">DUF4651 domain-containing protein</fullName>
    </recommendedName>
</protein>
<dbReference type="EMBL" id="JBEPMK010000005">
    <property type="protein sequence ID" value="MET3644926.1"/>
    <property type="molecule type" value="Genomic_DNA"/>
</dbReference>
<keyword evidence="2" id="KW-1185">Reference proteome</keyword>
<evidence type="ECO:0008006" key="3">
    <source>
        <dbReference type="Google" id="ProtNLM"/>
    </source>
</evidence>
<comment type="caution">
    <text evidence="1">The sequence shown here is derived from an EMBL/GenBank/DDBJ whole genome shotgun (WGS) entry which is preliminary data.</text>
</comment>
<dbReference type="Proteomes" id="UP001549055">
    <property type="component" value="Unassembled WGS sequence"/>
</dbReference>
<dbReference type="RefSeq" id="WP_253365430.1">
    <property type="nucleotide sequence ID" value="NZ_JALJXU010000006.1"/>
</dbReference>
<reference evidence="1 2" key="1">
    <citation type="submission" date="2024-06" db="EMBL/GenBank/DDBJ databases">
        <title>Genomic Encyclopedia of Type Strains, Phase IV (KMG-IV): sequencing the most valuable type-strain genomes for metagenomic binning, comparative biology and taxonomic classification.</title>
        <authorList>
            <person name="Goeker M."/>
        </authorList>
    </citation>
    <scope>NUCLEOTIDE SEQUENCE [LARGE SCALE GENOMIC DNA]</scope>
    <source>
        <strain evidence="1 2">DSM 15349</strain>
    </source>
</reference>
<dbReference type="Gene3D" id="3.10.450.400">
    <property type="entry name" value="Uncharacterised protein PF15513, DUF4651"/>
    <property type="match status" value="1"/>
</dbReference>
<name>A0ABV2JLZ7_9STRE</name>
<evidence type="ECO:0000313" key="2">
    <source>
        <dbReference type="Proteomes" id="UP001549055"/>
    </source>
</evidence>
<sequence length="94" mass="10334">MNKKKTAVLAGVLGTGILAASARYYMKVQEEKKKAQALVQVRQFFAELGPIATVFIYEAESSADLLKGGVVMETGQVYTFENHAGEIAYEEEEK</sequence>